<dbReference type="Proteomes" id="UP000464657">
    <property type="component" value="Chromosome"/>
</dbReference>
<protein>
    <submittedName>
        <fullName evidence="1">Uncharacterized protein</fullName>
    </submittedName>
</protein>
<gene>
    <name evidence="1" type="ORF">IMCC3317_11500</name>
</gene>
<proteinExistence type="predicted"/>
<organism evidence="1 2">
    <name type="scientific">Kordia antarctica</name>
    <dbReference type="NCBI Taxonomy" id="1218801"/>
    <lineage>
        <taxon>Bacteria</taxon>
        <taxon>Pseudomonadati</taxon>
        <taxon>Bacteroidota</taxon>
        <taxon>Flavobacteriia</taxon>
        <taxon>Flavobacteriales</taxon>
        <taxon>Flavobacteriaceae</taxon>
        <taxon>Kordia</taxon>
    </lineage>
</organism>
<sequence length="65" mass="7732">MKNYNIMDNPFKKLNEPPKEVPIELKKKVMDDVASFKFFMDMGSLFSFNYAQTVEAFFKKKKENN</sequence>
<evidence type="ECO:0000313" key="2">
    <source>
        <dbReference type="Proteomes" id="UP000464657"/>
    </source>
</evidence>
<keyword evidence="2" id="KW-1185">Reference proteome</keyword>
<accession>A0A7L4ZGN2</accession>
<dbReference type="AlphaFoldDB" id="A0A7L4ZGN2"/>
<dbReference type="EMBL" id="CP019288">
    <property type="protein sequence ID" value="QHI35802.1"/>
    <property type="molecule type" value="Genomic_DNA"/>
</dbReference>
<name>A0A7L4ZGN2_9FLAO</name>
<dbReference type="KEGG" id="kan:IMCC3317_11500"/>
<reference evidence="1 2" key="1">
    <citation type="journal article" date="2013" name="Int. J. Syst. Evol. Microbiol.">
        <title>Kordia antarctica sp. nov., isolated from Antarctic seawater.</title>
        <authorList>
            <person name="Baek K."/>
            <person name="Choi A."/>
            <person name="Kang I."/>
            <person name="Lee K."/>
            <person name="Cho J.C."/>
        </authorList>
    </citation>
    <scope>NUCLEOTIDE SEQUENCE [LARGE SCALE GENOMIC DNA]</scope>
    <source>
        <strain evidence="1 2">IMCC3317</strain>
    </source>
</reference>
<evidence type="ECO:0000313" key="1">
    <source>
        <dbReference type="EMBL" id="QHI35802.1"/>
    </source>
</evidence>